<evidence type="ECO:0000313" key="2">
    <source>
        <dbReference type="EMBL" id="EEF60603.1"/>
    </source>
</evidence>
<sequence precursor="true">MKYINRPITLLALTACMTMARSTKADTTISTFDTPGFSPPNALYASWSSATVTPTPTNYIIGSSGGYGSLWKQVGPINAAGNSNIVFDVTLSSTDTNASGKIGPIITLTDGDGTVVSYRWYGRTLGNHILTGSLSNVAQSSDNGATNNTGYLIVGNPANLDLSSIWHLNVELDPSTYGGAYTVALNDVKFTSGSSGVSTGVCAVVSSFDNLSLSGTYGNWTTQTPTANSLQITASGFGGGFRGVTPAINTTSDKTLQLNVTLTAPSGANGTLGPIVVLEDGDGTQLRYTWYGQNPGTNLVLTSALNAGVVAQAGSVPGFDFSTISFFHIQLDPSTYSGSYTVAWNDLSIIGCDGGGDGGGGTNTGVCATISTFDNFFMGGDYVGWQSANEVSTATSWQMTATGFGGGFAAITPNITTTPDRTLQFNVTLTAPAEANGKLGPLVILEDGDGTQLRYAWYGQSPGTNLVLTSALSAGVNAQAGSTPGFDFNSIAFFHLQLDPSSYSGSYTIAANDLSIIGCPAETIQITSFSYNSSSGQFTLMWTSDNGATYAIQAGSDLSSLTDLVTGIPSSGSTTTATVTPGNATKSFLRVRKQ</sequence>
<keyword evidence="1" id="KW-0732">Signal</keyword>
<feature type="chain" id="PRO_5002894807" evidence="1">
    <location>
        <begin position="26"/>
        <end position="594"/>
    </location>
</feature>
<accession>B9XHM5</accession>
<protein>
    <submittedName>
        <fullName evidence="2">Uncharacterized protein</fullName>
    </submittedName>
</protein>
<dbReference type="AlphaFoldDB" id="B9XHM5"/>
<feature type="signal peptide" evidence="1">
    <location>
        <begin position="1"/>
        <end position="25"/>
    </location>
</feature>
<gene>
    <name evidence="2" type="ORF">Cflav_PD6193</name>
</gene>
<dbReference type="EMBL" id="ABOX02000015">
    <property type="protein sequence ID" value="EEF60603.1"/>
    <property type="molecule type" value="Genomic_DNA"/>
</dbReference>
<dbReference type="STRING" id="320771.Cflav_PD6193"/>
<dbReference type="Proteomes" id="UP000003688">
    <property type="component" value="Unassembled WGS sequence"/>
</dbReference>
<dbReference type="OrthoDB" id="247823at2"/>
<reference evidence="2 3" key="1">
    <citation type="journal article" date="2011" name="J. Bacteriol.">
        <title>Genome sequence of 'Pedosphaera parvula' Ellin514, an aerobic Verrucomicrobial isolate from pasture soil.</title>
        <authorList>
            <person name="Kant R."/>
            <person name="van Passel M.W."/>
            <person name="Sangwan P."/>
            <person name="Palva A."/>
            <person name="Lucas S."/>
            <person name="Copeland A."/>
            <person name="Lapidus A."/>
            <person name="Glavina Del Rio T."/>
            <person name="Dalin E."/>
            <person name="Tice H."/>
            <person name="Bruce D."/>
            <person name="Goodwin L."/>
            <person name="Pitluck S."/>
            <person name="Chertkov O."/>
            <person name="Larimer F.W."/>
            <person name="Land M.L."/>
            <person name="Hauser L."/>
            <person name="Brettin T.S."/>
            <person name="Detter J.C."/>
            <person name="Han S."/>
            <person name="de Vos W.M."/>
            <person name="Janssen P.H."/>
            <person name="Smidt H."/>
        </authorList>
    </citation>
    <scope>NUCLEOTIDE SEQUENCE [LARGE SCALE GENOMIC DNA]</scope>
    <source>
        <strain evidence="2 3">Ellin514</strain>
    </source>
</reference>
<evidence type="ECO:0000313" key="3">
    <source>
        <dbReference type="Proteomes" id="UP000003688"/>
    </source>
</evidence>
<name>B9XHM5_PEDPL</name>
<organism evidence="2 3">
    <name type="scientific">Pedosphaera parvula (strain Ellin514)</name>
    <dbReference type="NCBI Taxonomy" id="320771"/>
    <lineage>
        <taxon>Bacteria</taxon>
        <taxon>Pseudomonadati</taxon>
        <taxon>Verrucomicrobiota</taxon>
        <taxon>Pedosphaerae</taxon>
        <taxon>Pedosphaerales</taxon>
        <taxon>Pedosphaeraceae</taxon>
        <taxon>Pedosphaera</taxon>
    </lineage>
</organism>
<evidence type="ECO:0000256" key="1">
    <source>
        <dbReference type="SAM" id="SignalP"/>
    </source>
</evidence>
<keyword evidence="3" id="KW-1185">Reference proteome</keyword>
<dbReference type="RefSeq" id="WP_007415319.1">
    <property type="nucleotide sequence ID" value="NZ_ABOX02000015.1"/>
</dbReference>
<proteinExistence type="predicted"/>
<comment type="caution">
    <text evidence="2">The sequence shown here is derived from an EMBL/GenBank/DDBJ whole genome shotgun (WGS) entry which is preliminary data.</text>
</comment>